<dbReference type="PANTHER" id="PTHR14859">
    <property type="entry name" value="CALCOFLUOR WHITE HYPERSENSITIVE PROTEIN PRECURSOR"/>
    <property type="match status" value="1"/>
</dbReference>
<dbReference type="Pfam" id="PF03372">
    <property type="entry name" value="Exo_endo_phos"/>
    <property type="match status" value="1"/>
</dbReference>
<dbReference type="GO" id="GO:0006506">
    <property type="term" value="P:GPI anchor biosynthetic process"/>
    <property type="evidence" value="ECO:0007669"/>
    <property type="project" value="TreeGrafter"/>
</dbReference>
<proteinExistence type="predicted"/>
<feature type="transmembrane region" description="Helical" evidence="1">
    <location>
        <begin position="60"/>
        <end position="79"/>
    </location>
</feature>
<keyword evidence="3" id="KW-0269">Exonuclease</keyword>
<reference evidence="4" key="1">
    <citation type="submission" date="2016-11" db="EMBL/GenBank/DDBJ databases">
        <authorList>
            <person name="Varghese N."/>
            <person name="Submissions S."/>
        </authorList>
    </citation>
    <scope>NUCLEOTIDE SEQUENCE [LARGE SCALE GENOMIC DNA]</scope>
    <source>
        <strain evidence="4">DSM 16057</strain>
    </source>
</reference>
<evidence type="ECO:0000259" key="2">
    <source>
        <dbReference type="Pfam" id="PF03372"/>
    </source>
</evidence>
<evidence type="ECO:0000313" key="4">
    <source>
        <dbReference type="Proteomes" id="UP000184529"/>
    </source>
</evidence>
<keyword evidence="3" id="KW-0378">Hydrolase</keyword>
<dbReference type="InterPro" id="IPR036691">
    <property type="entry name" value="Endo/exonu/phosph_ase_sf"/>
</dbReference>
<dbReference type="PANTHER" id="PTHR14859:SF15">
    <property type="entry name" value="ENDONUCLEASE_EXONUCLEASE_PHOSPHATASE DOMAIN-CONTAINING PROTEIN"/>
    <property type="match status" value="1"/>
</dbReference>
<keyword evidence="3" id="KW-0255">Endonuclease</keyword>
<dbReference type="Proteomes" id="UP000184529">
    <property type="component" value="Unassembled WGS sequence"/>
</dbReference>
<organism evidence="3 4">
    <name type="scientific">Desulfofundulus thermosubterraneus DSM 16057</name>
    <dbReference type="NCBI Taxonomy" id="1121432"/>
    <lineage>
        <taxon>Bacteria</taxon>
        <taxon>Bacillati</taxon>
        <taxon>Bacillota</taxon>
        <taxon>Clostridia</taxon>
        <taxon>Eubacteriales</taxon>
        <taxon>Peptococcaceae</taxon>
        <taxon>Desulfofundulus</taxon>
    </lineage>
</organism>
<dbReference type="OrthoDB" id="9793162at2"/>
<evidence type="ECO:0000313" key="3">
    <source>
        <dbReference type="EMBL" id="SHJ61392.1"/>
    </source>
</evidence>
<dbReference type="AlphaFoldDB" id="A0A1M6KR27"/>
<accession>A0A1M6KR27</accession>
<dbReference type="GO" id="GO:0004527">
    <property type="term" value="F:exonuclease activity"/>
    <property type="evidence" value="ECO:0007669"/>
    <property type="project" value="UniProtKB-KW"/>
</dbReference>
<keyword evidence="1" id="KW-0812">Transmembrane</keyword>
<sequence length="224" mass="25360">MERVVRLLTYNIQHGKGVDGKVRLRRVAAVLQRYNPDAVALQEVDRHLPRSYLRHQARALARYLGMHFVFAPTLSWLGICQYGLAILSRYPISEHQYYPLPGAHEPRGLQSASLDHDAGTFFLLNTHLGLNFQEREKQAEAIRETIRSLSGPVVLAGDMNTERLTFPELPVTPPGHLPTFPSYRPRFGLDRIFASRHWRITKAFTPPAGASDHLPLLVELVLAN</sequence>
<keyword evidence="4" id="KW-1185">Reference proteome</keyword>
<dbReference type="InterPro" id="IPR051916">
    <property type="entry name" value="GPI-anchor_lipid_remodeler"/>
</dbReference>
<dbReference type="GO" id="GO:0004519">
    <property type="term" value="F:endonuclease activity"/>
    <property type="evidence" value="ECO:0007669"/>
    <property type="project" value="UniProtKB-KW"/>
</dbReference>
<gene>
    <name evidence="3" type="ORF">SAMN02745219_02951</name>
</gene>
<feature type="domain" description="Endonuclease/exonuclease/phosphatase" evidence="2">
    <location>
        <begin position="8"/>
        <end position="213"/>
    </location>
</feature>
<dbReference type="InterPro" id="IPR005135">
    <property type="entry name" value="Endo/exonuclease/phosphatase"/>
</dbReference>
<dbReference type="GO" id="GO:0016020">
    <property type="term" value="C:membrane"/>
    <property type="evidence" value="ECO:0007669"/>
    <property type="project" value="GOC"/>
</dbReference>
<dbReference type="SUPFAM" id="SSF56219">
    <property type="entry name" value="DNase I-like"/>
    <property type="match status" value="1"/>
</dbReference>
<name>A0A1M6KR27_9FIRM</name>
<keyword evidence="1" id="KW-1133">Transmembrane helix</keyword>
<dbReference type="Gene3D" id="3.60.10.10">
    <property type="entry name" value="Endonuclease/exonuclease/phosphatase"/>
    <property type="match status" value="1"/>
</dbReference>
<dbReference type="RefSeq" id="WP_072870763.1">
    <property type="nucleotide sequence ID" value="NZ_FQZM01000044.1"/>
</dbReference>
<protein>
    <submittedName>
        <fullName evidence="3">Metal-dependent hydrolase, endonuclease/exonuclease/phosphatase family</fullName>
    </submittedName>
</protein>
<evidence type="ECO:0000256" key="1">
    <source>
        <dbReference type="SAM" id="Phobius"/>
    </source>
</evidence>
<keyword evidence="3" id="KW-0540">Nuclease</keyword>
<keyword evidence="1" id="KW-0472">Membrane</keyword>
<dbReference type="STRING" id="1121432.SAMN02745219_02951"/>
<dbReference type="EMBL" id="FQZM01000044">
    <property type="protein sequence ID" value="SHJ61392.1"/>
    <property type="molecule type" value="Genomic_DNA"/>
</dbReference>